<evidence type="ECO:0000313" key="2">
    <source>
        <dbReference type="Proteomes" id="UP001139981"/>
    </source>
</evidence>
<accession>A0ACC1LUE3</accession>
<name>A0ACC1LUE3_9FUNG</name>
<dbReference type="EMBL" id="JANBVB010002976">
    <property type="protein sequence ID" value="KAJ2881192.1"/>
    <property type="molecule type" value="Genomic_DNA"/>
</dbReference>
<proteinExistence type="predicted"/>
<organism evidence="1 2">
    <name type="scientific">Coemansia aciculifera</name>
    <dbReference type="NCBI Taxonomy" id="417176"/>
    <lineage>
        <taxon>Eukaryota</taxon>
        <taxon>Fungi</taxon>
        <taxon>Fungi incertae sedis</taxon>
        <taxon>Zoopagomycota</taxon>
        <taxon>Kickxellomycotina</taxon>
        <taxon>Kickxellomycetes</taxon>
        <taxon>Kickxellales</taxon>
        <taxon>Kickxellaceae</taxon>
        <taxon>Coemansia</taxon>
    </lineage>
</organism>
<sequence length="382" mass="40861">MITIKALLAAVSDTVRAAIDEDTVEYLTSVVEAADASDPTALRDAAEPFLTDAGMSDTELEALFAKLNVAGDTDAVVAASKGPVLLPNASKPQALPAPIAAAQAPAPTPAAPKAVPQQQEQQKQDQPSSSARAPKPELPVVQAYSQQSRFHNETLTTLSKDVDLKTVNVVIGESELLVDARLWLKAGQHYGMVGRNGVGKSTLLSVIGNKTLVGFPENIRTLYVQQLDVIDTSASVIDTVLGADTERQKRVDDVKMIERALQSSDALRDALDAYIARIGNERIFLAQKIATLRSGRRGKSARAVALKAEQSMLAEIREALYANDKTDGEVAANVLATLYAELDSMDAHSAEARARAILNDLDIDESVQNSPVKLLSGGWRMR</sequence>
<reference evidence="1" key="1">
    <citation type="submission" date="2022-07" db="EMBL/GenBank/DDBJ databases">
        <title>Phylogenomic reconstructions and comparative analyses of Kickxellomycotina fungi.</title>
        <authorList>
            <person name="Reynolds N.K."/>
            <person name="Stajich J.E."/>
            <person name="Barry K."/>
            <person name="Grigoriev I.V."/>
            <person name="Crous P."/>
            <person name="Smith M.E."/>
        </authorList>
    </citation>
    <scope>NUCLEOTIDE SEQUENCE</scope>
    <source>
        <strain evidence="1">CBS 190363</strain>
    </source>
</reference>
<comment type="caution">
    <text evidence="1">The sequence shown here is derived from an EMBL/GenBank/DDBJ whole genome shotgun (WGS) entry which is preliminary data.</text>
</comment>
<evidence type="ECO:0000313" key="1">
    <source>
        <dbReference type="EMBL" id="KAJ2881192.1"/>
    </source>
</evidence>
<feature type="non-terminal residue" evidence="1">
    <location>
        <position position="382"/>
    </location>
</feature>
<gene>
    <name evidence="1" type="ORF">IWW38_005829</name>
</gene>
<keyword evidence="2" id="KW-1185">Reference proteome</keyword>
<protein>
    <submittedName>
        <fullName evidence="1">Uncharacterized protein</fullName>
    </submittedName>
</protein>
<dbReference type="Proteomes" id="UP001139981">
    <property type="component" value="Unassembled WGS sequence"/>
</dbReference>